<dbReference type="PROSITE" id="PS51257">
    <property type="entry name" value="PROKAR_LIPOPROTEIN"/>
    <property type="match status" value="1"/>
</dbReference>
<organism evidence="1 2">
    <name type="scientific">Pyrococcus horikoshii</name>
    <dbReference type="NCBI Taxonomy" id="53953"/>
    <lineage>
        <taxon>Archaea</taxon>
        <taxon>Methanobacteriati</taxon>
        <taxon>Methanobacteriota</taxon>
        <taxon>Thermococci</taxon>
        <taxon>Thermococcales</taxon>
        <taxon>Thermococcaceae</taxon>
        <taxon>Pyrococcus</taxon>
    </lineage>
</organism>
<protein>
    <recommendedName>
        <fullName evidence="3">Intracellular proteinase inhibitor BsuPI domain-containing protein</fullName>
    </recommendedName>
</protein>
<proteinExistence type="predicted"/>
<name>A0A832SXT4_PYRHR</name>
<evidence type="ECO:0008006" key="3">
    <source>
        <dbReference type="Google" id="ProtNLM"/>
    </source>
</evidence>
<reference evidence="1" key="1">
    <citation type="journal article" date="2020" name="bioRxiv">
        <title>A rank-normalized archaeal taxonomy based on genome phylogeny resolves widespread incomplete and uneven classifications.</title>
        <authorList>
            <person name="Rinke C."/>
            <person name="Chuvochina M."/>
            <person name="Mussig A.J."/>
            <person name="Chaumeil P.-A."/>
            <person name="Waite D.W."/>
            <person name="Whitman W.B."/>
            <person name="Parks D.H."/>
            <person name="Hugenholtz P."/>
        </authorList>
    </citation>
    <scope>NUCLEOTIDE SEQUENCE</scope>
    <source>
        <strain evidence="1">UBA8834</strain>
    </source>
</reference>
<evidence type="ECO:0000313" key="1">
    <source>
        <dbReference type="EMBL" id="HII60617.1"/>
    </source>
</evidence>
<dbReference type="Gene3D" id="2.60.40.2970">
    <property type="match status" value="1"/>
</dbReference>
<dbReference type="AlphaFoldDB" id="A0A832SXT4"/>
<evidence type="ECO:0000313" key="2">
    <source>
        <dbReference type="Proteomes" id="UP000617544"/>
    </source>
</evidence>
<dbReference type="EMBL" id="DUJN01000002">
    <property type="protein sequence ID" value="HII60617.1"/>
    <property type="molecule type" value="Genomic_DNA"/>
</dbReference>
<comment type="caution">
    <text evidence="1">The sequence shown here is derived from an EMBL/GenBank/DDBJ whole genome shotgun (WGS) entry which is preliminary data.</text>
</comment>
<dbReference type="GeneID" id="1442492"/>
<dbReference type="Proteomes" id="UP000617544">
    <property type="component" value="Unassembled WGS sequence"/>
</dbReference>
<accession>A0A832SXT4</accession>
<dbReference type="OMA" id="VDLCWWN"/>
<sequence>MKFKLILVITMVAILFGCLAQEEKTASKFGQLRMGTKIEERGNNKVLVRIFIKNVGNSTVRVAMPIYFVTLKFQLYKGNETLKFKGPVPTYLPLTEKQTKILKPGEGLETEYLVDLCWWNVSKGKYTLSVIYDTINVESRGTDFVRVRFEVKQNVTANKTC</sequence>
<dbReference type="RefSeq" id="WP_010885711.1">
    <property type="nucleotide sequence ID" value="NZ_DUJN01000002.1"/>
</dbReference>
<gene>
    <name evidence="1" type="ORF">HA331_02470</name>
</gene>